<dbReference type="Proteomes" id="UP000184139">
    <property type="component" value="Unassembled WGS sequence"/>
</dbReference>
<sequence>MIKIPFDLGLYREKMRHYVVDRPYEQVFWDALAFAEKAHYDQWRRSGDAYILHPCSVAKILAEEMDITDPEILAAALLHDTVEDVDEVSSDVVGEHFGSYVQAIVEGCTKVTHRSGNRQVDSKLVHRKIFSGAALRPEVMLVKLADRLHNLRTLRAMPRNKRQRIADETLDIYAPLATVFGLFNMKREMYNLALSYKFPKQGAKLSNHIKHLADSKISQHILEQLRIAAKDARLKCEISRRIKDLWAYYDTANRILLQQIETPVEILIIVNSVEDCYRALGVVNQTFRPIPRTIRDFIANPKPTGYQGLHARAIISGQRFLFKIRTSEMERKAQRGVFRNWSSRQGKQGKFILELQEMLDIIGSDETVSYRELIAAGGMKENYTYTPRGDLICLPIRSTVLDFAFRVHTEIGLTCVGAEIRNQRVGPDYVLQDGQMVNIIRSREKVAFRQKMLQLCRTPKARAELAKSFRQRGQRVAQEIGKATLLQEMRRYGLPRDLLDSEGMSRVVASFSLKDKERLFRQIGTGRIRLPEVIECIRQELFSGTSFLAKPTGEFNKIKLKMLDPVFIKLSSCCRPNPVDKANCALLTTKGLSVHNKNCPRLHEIKFQREDAIDISWERTTPISRPQSVLFPRAGREEILAIVASAPSHMKMHDIVVASDQSADRQSWRLHFEVAELRDLQKVIRHFDRSGISYEFTLDF</sequence>
<dbReference type="Gene3D" id="1.10.3210.10">
    <property type="entry name" value="Hypothetical protein af1432"/>
    <property type="match status" value="1"/>
</dbReference>
<dbReference type="InterPro" id="IPR007685">
    <property type="entry name" value="RelA_SpoT"/>
</dbReference>
<dbReference type="Pfam" id="PF04607">
    <property type="entry name" value="RelA_SpoT"/>
    <property type="match status" value="1"/>
</dbReference>
<reference evidence="4 5" key="1">
    <citation type="submission" date="2016-11" db="EMBL/GenBank/DDBJ databases">
        <authorList>
            <person name="Jaros S."/>
            <person name="Januszkiewicz K."/>
            <person name="Wedrychowicz H."/>
        </authorList>
    </citation>
    <scope>NUCLEOTIDE SEQUENCE [LARGE SCALE GENOMIC DNA]</scope>
    <source>
        <strain evidence="4 5">DSM 9705</strain>
    </source>
</reference>
<dbReference type="InterPro" id="IPR012675">
    <property type="entry name" value="Beta-grasp_dom_sf"/>
</dbReference>
<dbReference type="SUPFAM" id="SSF81271">
    <property type="entry name" value="TGS-like"/>
    <property type="match status" value="1"/>
</dbReference>
<accession>A0A1M5UG06</accession>
<dbReference type="SMART" id="SM00471">
    <property type="entry name" value="HDc"/>
    <property type="match status" value="1"/>
</dbReference>
<dbReference type="SMART" id="SM00954">
    <property type="entry name" value="RelA_SpoT"/>
    <property type="match status" value="1"/>
</dbReference>
<dbReference type="CDD" id="cd00077">
    <property type="entry name" value="HDc"/>
    <property type="match status" value="1"/>
</dbReference>
<evidence type="ECO:0000259" key="3">
    <source>
        <dbReference type="SMART" id="SM00954"/>
    </source>
</evidence>
<dbReference type="Pfam" id="PF13328">
    <property type="entry name" value="HD_4"/>
    <property type="match status" value="1"/>
</dbReference>
<dbReference type="InterPro" id="IPR003607">
    <property type="entry name" value="HD/PDEase_dom"/>
</dbReference>
<dbReference type="PANTHER" id="PTHR21262">
    <property type="entry name" value="GUANOSINE-3',5'-BIS DIPHOSPHATE 3'-PYROPHOSPHOHYDROLASE"/>
    <property type="match status" value="1"/>
</dbReference>
<evidence type="ECO:0000313" key="5">
    <source>
        <dbReference type="Proteomes" id="UP000184139"/>
    </source>
</evidence>
<comment type="similarity">
    <text evidence="1">Belongs to the RelA/SpoT family.</text>
</comment>
<evidence type="ECO:0000313" key="4">
    <source>
        <dbReference type="EMBL" id="SHH61985.1"/>
    </source>
</evidence>
<dbReference type="FunFam" id="3.10.20.30:FF:000002">
    <property type="entry name" value="GTP pyrophosphokinase (RelA/SpoT)"/>
    <property type="match status" value="1"/>
</dbReference>
<feature type="domain" description="HD/PDEase" evidence="2">
    <location>
        <begin position="46"/>
        <end position="160"/>
    </location>
</feature>
<dbReference type="PANTHER" id="PTHR21262:SF31">
    <property type="entry name" value="GTP PYROPHOSPHOKINASE"/>
    <property type="match status" value="1"/>
</dbReference>
<dbReference type="InterPro" id="IPR012676">
    <property type="entry name" value="TGS-like"/>
</dbReference>
<dbReference type="SUPFAM" id="SSF81301">
    <property type="entry name" value="Nucleotidyltransferase"/>
    <property type="match status" value="1"/>
</dbReference>
<dbReference type="Pfam" id="PF02824">
    <property type="entry name" value="TGS"/>
    <property type="match status" value="1"/>
</dbReference>
<evidence type="ECO:0000256" key="1">
    <source>
        <dbReference type="ARBA" id="ARBA00007476"/>
    </source>
</evidence>
<organism evidence="4 5">
    <name type="scientific">Desulfofustis glycolicus DSM 9705</name>
    <dbReference type="NCBI Taxonomy" id="1121409"/>
    <lineage>
        <taxon>Bacteria</taxon>
        <taxon>Pseudomonadati</taxon>
        <taxon>Thermodesulfobacteriota</taxon>
        <taxon>Desulfobulbia</taxon>
        <taxon>Desulfobulbales</taxon>
        <taxon>Desulfocapsaceae</taxon>
        <taxon>Desulfofustis</taxon>
    </lineage>
</organism>
<evidence type="ECO:0000259" key="2">
    <source>
        <dbReference type="SMART" id="SM00471"/>
    </source>
</evidence>
<dbReference type="Gene3D" id="3.30.460.10">
    <property type="entry name" value="Beta Polymerase, domain 2"/>
    <property type="match status" value="1"/>
</dbReference>
<dbReference type="EMBL" id="FQXS01000005">
    <property type="protein sequence ID" value="SHH61985.1"/>
    <property type="molecule type" value="Genomic_DNA"/>
</dbReference>
<keyword evidence="4" id="KW-0418">Kinase</keyword>
<dbReference type="Gene3D" id="3.10.20.30">
    <property type="match status" value="1"/>
</dbReference>
<dbReference type="AlphaFoldDB" id="A0A1M5UG06"/>
<dbReference type="GO" id="GO:0015969">
    <property type="term" value="P:guanosine tetraphosphate metabolic process"/>
    <property type="evidence" value="ECO:0007669"/>
    <property type="project" value="InterPro"/>
</dbReference>
<protein>
    <submittedName>
        <fullName evidence="4">GTP pyrophosphokinase</fullName>
    </submittedName>
</protein>
<dbReference type="OrthoDB" id="9805041at2"/>
<proteinExistence type="inferred from homology"/>
<dbReference type="RefSeq" id="WP_073374112.1">
    <property type="nucleotide sequence ID" value="NZ_FQXS01000005.1"/>
</dbReference>
<keyword evidence="4" id="KW-0808">Transferase</keyword>
<dbReference type="InterPro" id="IPR043519">
    <property type="entry name" value="NT_sf"/>
</dbReference>
<dbReference type="InterPro" id="IPR004095">
    <property type="entry name" value="TGS"/>
</dbReference>
<dbReference type="CDD" id="cd05399">
    <property type="entry name" value="NT_Rel-Spo_like"/>
    <property type="match status" value="1"/>
</dbReference>
<dbReference type="GO" id="GO:0016301">
    <property type="term" value="F:kinase activity"/>
    <property type="evidence" value="ECO:0007669"/>
    <property type="project" value="UniProtKB-KW"/>
</dbReference>
<dbReference type="GO" id="GO:0005886">
    <property type="term" value="C:plasma membrane"/>
    <property type="evidence" value="ECO:0007669"/>
    <property type="project" value="TreeGrafter"/>
</dbReference>
<dbReference type="STRING" id="1121409.SAMN02745124_01136"/>
<name>A0A1M5UG06_9BACT</name>
<gene>
    <name evidence="4" type="ORF">SAMN02745124_01136</name>
</gene>
<keyword evidence="5" id="KW-1185">Reference proteome</keyword>
<dbReference type="SUPFAM" id="SSF109604">
    <property type="entry name" value="HD-domain/PDEase-like"/>
    <property type="match status" value="1"/>
</dbReference>
<feature type="domain" description="RelA/SpoT" evidence="3">
    <location>
        <begin position="240"/>
        <end position="347"/>
    </location>
</feature>